<feature type="compositionally biased region" description="Basic and acidic residues" evidence="1">
    <location>
        <begin position="136"/>
        <end position="152"/>
    </location>
</feature>
<evidence type="ECO:0000313" key="2">
    <source>
        <dbReference type="EMBL" id="KAK1837392.1"/>
    </source>
</evidence>
<evidence type="ECO:0000313" key="3">
    <source>
        <dbReference type="Proteomes" id="UP001243330"/>
    </source>
</evidence>
<sequence length="152" mass="17080">EAWVGKGKGWTARRIAESEARRRAWLDPTRGTAAAAAAAAAGEAEEATSNHSNSHHPYRERTVQAYRQALESFRERLWKLMHMTDRKSAFLWADDVVISGRAAGDDDARNNPEDDDARDNTATDESTPATPSRAPWTDERLWTSDKARRIMQ</sequence>
<dbReference type="EMBL" id="JAQOWY010001367">
    <property type="protein sequence ID" value="KAK1837392.1"/>
    <property type="molecule type" value="Genomic_DNA"/>
</dbReference>
<organism evidence="2 3">
    <name type="scientific">Colletotrichum chrysophilum</name>
    <dbReference type="NCBI Taxonomy" id="1836956"/>
    <lineage>
        <taxon>Eukaryota</taxon>
        <taxon>Fungi</taxon>
        <taxon>Dikarya</taxon>
        <taxon>Ascomycota</taxon>
        <taxon>Pezizomycotina</taxon>
        <taxon>Sordariomycetes</taxon>
        <taxon>Hypocreomycetidae</taxon>
        <taxon>Glomerellales</taxon>
        <taxon>Glomerellaceae</taxon>
        <taxon>Colletotrichum</taxon>
        <taxon>Colletotrichum gloeosporioides species complex</taxon>
    </lineage>
</organism>
<accession>A0AAD9E7C6</accession>
<gene>
    <name evidence="2" type="ORF">CCHR01_19987</name>
</gene>
<feature type="region of interest" description="Disordered" evidence="1">
    <location>
        <begin position="101"/>
        <end position="152"/>
    </location>
</feature>
<comment type="caution">
    <text evidence="2">The sequence shown here is derived from an EMBL/GenBank/DDBJ whole genome shotgun (WGS) entry which is preliminary data.</text>
</comment>
<feature type="region of interest" description="Disordered" evidence="1">
    <location>
        <begin position="28"/>
        <end position="60"/>
    </location>
</feature>
<protein>
    <submittedName>
        <fullName evidence="2">Zinc knuckle</fullName>
    </submittedName>
</protein>
<feature type="compositionally biased region" description="Low complexity" evidence="1">
    <location>
        <begin position="33"/>
        <end position="42"/>
    </location>
</feature>
<keyword evidence="3" id="KW-1185">Reference proteome</keyword>
<reference evidence="2" key="1">
    <citation type="submission" date="2023-01" db="EMBL/GenBank/DDBJ databases">
        <title>Colletotrichum chrysophilum M932 genome sequence.</title>
        <authorList>
            <person name="Baroncelli R."/>
        </authorList>
    </citation>
    <scope>NUCLEOTIDE SEQUENCE</scope>
    <source>
        <strain evidence="2">M932</strain>
    </source>
</reference>
<feature type="compositionally biased region" description="Basic and acidic residues" evidence="1">
    <location>
        <begin position="103"/>
        <end position="112"/>
    </location>
</feature>
<name>A0AAD9E7C6_9PEZI</name>
<feature type="non-terminal residue" evidence="2">
    <location>
        <position position="1"/>
    </location>
</feature>
<evidence type="ECO:0000256" key="1">
    <source>
        <dbReference type="SAM" id="MobiDB-lite"/>
    </source>
</evidence>
<proteinExistence type="predicted"/>
<dbReference type="AlphaFoldDB" id="A0AAD9E7C6"/>
<dbReference type="Proteomes" id="UP001243330">
    <property type="component" value="Unassembled WGS sequence"/>
</dbReference>